<sequence>MNSIVYMSTKQRRTISCSNVNYSPEGILHPDRVMDEYDLLYITDGSWDIIENGICHHVKKDQLLILEPGLRHYSQEKCTPHMRNMFIHCSLLPEDGLPSPDCLKLQKVTDCSANPKVAELFSQTVETYWSGRSHTSFRLSALLELLLAEVSLPDEADSPWMDSLTKDILHLFYTCPHRFFSPEALAETYGLSVRSLSTRFKKATGYTIHQYQIRLKLNMAHEQIPANPKRGIRDIALSFGFYDEFHFSRLYKRQFGYAPSVHRGMHGST</sequence>
<keyword evidence="4" id="KW-0804">Transcription</keyword>
<accession>A0AB73T552</accession>
<name>A0AB73T552_9FIRM</name>
<gene>
    <name evidence="6" type="ORF">C7383_10573</name>
</gene>
<keyword evidence="2" id="KW-0238">DNA-binding</keyword>
<evidence type="ECO:0000256" key="1">
    <source>
        <dbReference type="ARBA" id="ARBA00023015"/>
    </source>
</evidence>
<dbReference type="InterPro" id="IPR050204">
    <property type="entry name" value="AraC_XylS_family_regulators"/>
</dbReference>
<keyword evidence="1" id="KW-0805">Transcription regulation</keyword>
<dbReference type="PRINTS" id="PR00032">
    <property type="entry name" value="HTHARAC"/>
</dbReference>
<dbReference type="GO" id="GO:0003700">
    <property type="term" value="F:DNA-binding transcription factor activity"/>
    <property type="evidence" value="ECO:0007669"/>
    <property type="project" value="InterPro"/>
</dbReference>
<dbReference type="Pfam" id="PF12833">
    <property type="entry name" value="HTH_18"/>
    <property type="match status" value="1"/>
</dbReference>
<evidence type="ECO:0000313" key="7">
    <source>
        <dbReference type="Proteomes" id="UP000245412"/>
    </source>
</evidence>
<evidence type="ECO:0000256" key="4">
    <source>
        <dbReference type="ARBA" id="ARBA00023163"/>
    </source>
</evidence>
<evidence type="ECO:0000256" key="2">
    <source>
        <dbReference type="ARBA" id="ARBA00023125"/>
    </source>
</evidence>
<dbReference type="PROSITE" id="PS01124">
    <property type="entry name" value="HTH_ARAC_FAMILY_2"/>
    <property type="match status" value="1"/>
</dbReference>
<keyword evidence="3" id="KW-0010">Activator</keyword>
<evidence type="ECO:0000259" key="5">
    <source>
        <dbReference type="PROSITE" id="PS01124"/>
    </source>
</evidence>
<comment type="caution">
    <text evidence="6">The sequence shown here is derived from an EMBL/GenBank/DDBJ whole genome shotgun (WGS) entry which is preliminary data.</text>
</comment>
<dbReference type="InterPro" id="IPR018060">
    <property type="entry name" value="HTH_AraC"/>
</dbReference>
<dbReference type="InterPro" id="IPR020449">
    <property type="entry name" value="Tscrpt_reg_AraC-type_HTH"/>
</dbReference>
<proteinExistence type="predicted"/>
<evidence type="ECO:0000313" key="6">
    <source>
        <dbReference type="EMBL" id="PWJ76039.1"/>
    </source>
</evidence>
<feature type="domain" description="HTH araC/xylS-type" evidence="5">
    <location>
        <begin position="166"/>
        <end position="265"/>
    </location>
</feature>
<dbReference type="EMBL" id="QGGY01000005">
    <property type="protein sequence ID" value="PWJ76039.1"/>
    <property type="molecule type" value="Genomic_DNA"/>
</dbReference>
<dbReference type="InterPro" id="IPR009057">
    <property type="entry name" value="Homeodomain-like_sf"/>
</dbReference>
<evidence type="ECO:0000256" key="3">
    <source>
        <dbReference type="ARBA" id="ARBA00023159"/>
    </source>
</evidence>
<dbReference type="InterPro" id="IPR037923">
    <property type="entry name" value="HTH-like"/>
</dbReference>
<keyword evidence="7" id="KW-1185">Reference proteome</keyword>
<protein>
    <submittedName>
        <fullName evidence="6">Helix-turn-helix protein</fullName>
    </submittedName>
</protein>
<dbReference type="PROSITE" id="PS00041">
    <property type="entry name" value="HTH_ARAC_FAMILY_1"/>
    <property type="match status" value="1"/>
</dbReference>
<dbReference type="SUPFAM" id="SSF46689">
    <property type="entry name" value="Homeodomain-like"/>
    <property type="match status" value="2"/>
</dbReference>
<organism evidence="6 7">
    <name type="scientific">Murimonas intestini</name>
    <dbReference type="NCBI Taxonomy" id="1337051"/>
    <lineage>
        <taxon>Bacteria</taxon>
        <taxon>Bacillati</taxon>
        <taxon>Bacillota</taxon>
        <taxon>Clostridia</taxon>
        <taxon>Lachnospirales</taxon>
        <taxon>Lachnospiraceae</taxon>
        <taxon>Murimonas</taxon>
    </lineage>
</organism>
<dbReference type="PANTHER" id="PTHR46796">
    <property type="entry name" value="HTH-TYPE TRANSCRIPTIONAL ACTIVATOR RHAS-RELATED"/>
    <property type="match status" value="1"/>
</dbReference>
<dbReference type="SMART" id="SM00342">
    <property type="entry name" value="HTH_ARAC"/>
    <property type="match status" value="1"/>
</dbReference>
<reference evidence="6 7" key="1">
    <citation type="submission" date="2018-05" db="EMBL/GenBank/DDBJ databases">
        <authorList>
            <person name="Goeker M."/>
            <person name="Huntemann M."/>
            <person name="Clum A."/>
            <person name="Pillay M."/>
            <person name="Palaniappan K."/>
            <person name="Varghese N."/>
            <person name="Mikhailova N."/>
            <person name="Stamatis D."/>
            <person name="Reddy T."/>
            <person name="Daum C."/>
            <person name="Shapiro N."/>
            <person name="Ivanova N."/>
            <person name="Kyrpides N."/>
            <person name="Woyke T."/>
        </authorList>
    </citation>
    <scope>NUCLEOTIDE SEQUENCE [LARGE SCALE GENOMIC DNA]</scope>
    <source>
        <strain evidence="6 7">DSM 26524</strain>
    </source>
</reference>
<dbReference type="Proteomes" id="UP000245412">
    <property type="component" value="Unassembled WGS sequence"/>
</dbReference>
<dbReference type="Gene3D" id="1.10.10.60">
    <property type="entry name" value="Homeodomain-like"/>
    <property type="match status" value="1"/>
</dbReference>
<dbReference type="RefSeq" id="WP_109626107.1">
    <property type="nucleotide sequence ID" value="NZ_JANKBI010000003.1"/>
</dbReference>
<dbReference type="GO" id="GO:0043565">
    <property type="term" value="F:sequence-specific DNA binding"/>
    <property type="evidence" value="ECO:0007669"/>
    <property type="project" value="InterPro"/>
</dbReference>
<dbReference type="AlphaFoldDB" id="A0AB73T552"/>
<dbReference type="SUPFAM" id="SSF51215">
    <property type="entry name" value="Regulatory protein AraC"/>
    <property type="match status" value="1"/>
</dbReference>
<dbReference type="InterPro" id="IPR018062">
    <property type="entry name" value="HTH_AraC-typ_CS"/>
</dbReference>